<evidence type="ECO:0000313" key="1">
    <source>
        <dbReference type="EMBL" id="MCU0104382.1"/>
    </source>
</evidence>
<evidence type="ECO:0000313" key="2">
    <source>
        <dbReference type="Proteomes" id="UP001209076"/>
    </source>
</evidence>
<proteinExistence type="predicted"/>
<protein>
    <recommendedName>
        <fullName evidence="3">Lipoprotein</fullName>
    </recommendedName>
</protein>
<evidence type="ECO:0008006" key="3">
    <source>
        <dbReference type="Google" id="ProtNLM"/>
    </source>
</evidence>
<dbReference type="RefSeq" id="WP_262095607.1">
    <property type="nucleotide sequence ID" value="NZ_JAOEGN010000002.1"/>
</dbReference>
<reference evidence="2" key="1">
    <citation type="submission" date="2023-07" db="EMBL/GenBank/DDBJ databases">
        <title>Novel Mycoplasma species identified in domestic and wild animals.</title>
        <authorList>
            <person name="Volokhov D.V."/>
            <person name="Furtak V.A."/>
            <person name="Zagorodnyaya T.A."/>
        </authorList>
    </citation>
    <scope>NUCLEOTIDE SEQUENCE [LARGE SCALE GENOMIC DNA]</scope>
    <source>
        <strain evidence="2">92-19</strain>
    </source>
</reference>
<organism evidence="1 2">
    <name type="scientific">Paracholeplasma vituli</name>
    <dbReference type="NCBI Taxonomy" id="69473"/>
    <lineage>
        <taxon>Bacteria</taxon>
        <taxon>Bacillati</taxon>
        <taxon>Mycoplasmatota</taxon>
        <taxon>Mollicutes</taxon>
        <taxon>Acholeplasmatales</taxon>
        <taxon>Acholeplasmataceae</taxon>
        <taxon>Paracholeplasma</taxon>
    </lineage>
</organism>
<keyword evidence="2" id="KW-1185">Reference proteome</keyword>
<sequence>MRKWLSIVLLGFVSFLLVGCNTSIDKLNDVIEAQEFTPIYRYYSHRHYTKGIRKVDYISKAYDVLKEAGYSINRDKYTQSDSLLQVGNQLYFSFKFDVDGNQRDKNLTYDRAIMRLDLIEETVTVIKLFQNQTDLWIGVNLHGLYQNRYLIYDYSNELIIEDLKENSVIKSYKPVNRMVPVQFREDTLMIVTLSSVILYDFNVFDEKSYTLPKDTYVIDSTKYHIHYKGESDVYVDMRQLIEVSKETYQAEYDYYNLAPINEILVDNQTLILEDLDDHIRVGEVDYDDKNLLRSQPFLAQIINTYSSGHLGFEIYVAEKLDSETYLLYSRYYDLGLATIVSSHTMIFTFKGNGEMHYVGYIPLRTYAGKVKL</sequence>
<dbReference type="EMBL" id="JAOEGN010000002">
    <property type="protein sequence ID" value="MCU0104382.1"/>
    <property type="molecule type" value="Genomic_DNA"/>
</dbReference>
<accession>A0ABT2PTW2</accession>
<name>A0ABT2PTW2_9MOLU</name>
<gene>
    <name evidence="1" type="ORF">N7603_01775</name>
</gene>
<dbReference type="Proteomes" id="UP001209076">
    <property type="component" value="Unassembled WGS sequence"/>
</dbReference>
<comment type="caution">
    <text evidence="1">The sequence shown here is derived from an EMBL/GenBank/DDBJ whole genome shotgun (WGS) entry which is preliminary data.</text>
</comment>
<dbReference type="PROSITE" id="PS51257">
    <property type="entry name" value="PROKAR_LIPOPROTEIN"/>
    <property type="match status" value="1"/>
</dbReference>